<feature type="non-terminal residue" evidence="1">
    <location>
        <position position="1"/>
    </location>
</feature>
<organism evidence="1 2">
    <name type="scientific">Coprinopsis marcescibilis</name>
    <name type="common">Agaric fungus</name>
    <name type="synonym">Psathyrella marcescibilis</name>
    <dbReference type="NCBI Taxonomy" id="230819"/>
    <lineage>
        <taxon>Eukaryota</taxon>
        <taxon>Fungi</taxon>
        <taxon>Dikarya</taxon>
        <taxon>Basidiomycota</taxon>
        <taxon>Agaricomycotina</taxon>
        <taxon>Agaricomycetes</taxon>
        <taxon>Agaricomycetidae</taxon>
        <taxon>Agaricales</taxon>
        <taxon>Agaricineae</taxon>
        <taxon>Psathyrellaceae</taxon>
        <taxon>Coprinopsis</taxon>
    </lineage>
</organism>
<dbReference type="EMBL" id="ML210417">
    <property type="protein sequence ID" value="TFK18250.1"/>
    <property type="molecule type" value="Genomic_DNA"/>
</dbReference>
<feature type="non-terminal residue" evidence="1">
    <location>
        <position position="61"/>
    </location>
</feature>
<dbReference type="SUPFAM" id="SSF56672">
    <property type="entry name" value="DNA/RNA polymerases"/>
    <property type="match status" value="1"/>
</dbReference>
<name>A0A5C3KE03_COPMA</name>
<evidence type="ECO:0000313" key="2">
    <source>
        <dbReference type="Proteomes" id="UP000307440"/>
    </source>
</evidence>
<proteinExistence type="predicted"/>
<dbReference type="InterPro" id="IPR043128">
    <property type="entry name" value="Rev_trsase/Diguanyl_cyclase"/>
</dbReference>
<dbReference type="AlphaFoldDB" id="A0A5C3KE03"/>
<dbReference type="STRING" id="230819.A0A5C3KE03"/>
<dbReference type="Proteomes" id="UP000307440">
    <property type="component" value="Unassembled WGS sequence"/>
</dbReference>
<dbReference type="Gene3D" id="3.30.70.270">
    <property type="match status" value="1"/>
</dbReference>
<evidence type="ECO:0000313" key="1">
    <source>
        <dbReference type="EMBL" id="TFK18250.1"/>
    </source>
</evidence>
<gene>
    <name evidence="1" type="ORF">FA15DRAFT_568592</name>
</gene>
<keyword evidence="2" id="KW-1185">Reference proteome</keyword>
<protein>
    <submittedName>
        <fullName evidence="1">Uncharacterized protein</fullName>
    </submittedName>
</protein>
<dbReference type="OrthoDB" id="2966770at2759"/>
<sequence>RGFLGFTKYVAAFLPALAEHTSVLTPLTTKESKQDFPAWTAQHQHAFNTIKQLVTSAECLT</sequence>
<reference evidence="1 2" key="1">
    <citation type="journal article" date="2019" name="Nat. Ecol. Evol.">
        <title>Megaphylogeny resolves global patterns of mushroom evolution.</title>
        <authorList>
            <person name="Varga T."/>
            <person name="Krizsan K."/>
            <person name="Foldi C."/>
            <person name="Dima B."/>
            <person name="Sanchez-Garcia M."/>
            <person name="Sanchez-Ramirez S."/>
            <person name="Szollosi G.J."/>
            <person name="Szarkandi J.G."/>
            <person name="Papp V."/>
            <person name="Albert L."/>
            <person name="Andreopoulos W."/>
            <person name="Angelini C."/>
            <person name="Antonin V."/>
            <person name="Barry K.W."/>
            <person name="Bougher N.L."/>
            <person name="Buchanan P."/>
            <person name="Buyck B."/>
            <person name="Bense V."/>
            <person name="Catcheside P."/>
            <person name="Chovatia M."/>
            <person name="Cooper J."/>
            <person name="Damon W."/>
            <person name="Desjardin D."/>
            <person name="Finy P."/>
            <person name="Geml J."/>
            <person name="Haridas S."/>
            <person name="Hughes K."/>
            <person name="Justo A."/>
            <person name="Karasinski D."/>
            <person name="Kautmanova I."/>
            <person name="Kiss B."/>
            <person name="Kocsube S."/>
            <person name="Kotiranta H."/>
            <person name="LaButti K.M."/>
            <person name="Lechner B.E."/>
            <person name="Liimatainen K."/>
            <person name="Lipzen A."/>
            <person name="Lukacs Z."/>
            <person name="Mihaltcheva S."/>
            <person name="Morgado L.N."/>
            <person name="Niskanen T."/>
            <person name="Noordeloos M.E."/>
            <person name="Ohm R.A."/>
            <person name="Ortiz-Santana B."/>
            <person name="Ovrebo C."/>
            <person name="Racz N."/>
            <person name="Riley R."/>
            <person name="Savchenko A."/>
            <person name="Shiryaev A."/>
            <person name="Soop K."/>
            <person name="Spirin V."/>
            <person name="Szebenyi C."/>
            <person name="Tomsovsky M."/>
            <person name="Tulloss R.E."/>
            <person name="Uehling J."/>
            <person name="Grigoriev I.V."/>
            <person name="Vagvolgyi C."/>
            <person name="Papp T."/>
            <person name="Martin F.M."/>
            <person name="Miettinen O."/>
            <person name="Hibbett D.S."/>
            <person name="Nagy L.G."/>
        </authorList>
    </citation>
    <scope>NUCLEOTIDE SEQUENCE [LARGE SCALE GENOMIC DNA]</scope>
    <source>
        <strain evidence="1 2">CBS 121175</strain>
    </source>
</reference>
<dbReference type="InterPro" id="IPR043502">
    <property type="entry name" value="DNA/RNA_pol_sf"/>
</dbReference>
<accession>A0A5C3KE03</accession>